<reference evidence="2 3" key="2">
    <citation type="submission" date="2020-03" db="EMBL/GenBank/DDBJ databases">
        <authorList>
            <person name="Ichikawa N."/>
            <person name="Kimura A."/>
            <person name="Kitahashi Y."/>
            <person name="Uohara A."/>
        </authorList>
    </citation>
    <scope>NUCLEOTIDE SEQUENCE [LARGE SCALE GENOMIC DNA]</scope>
    <source>
        <strain evidence="2 3">NBRC 105367</strain>
    </source>
</reference>
<dbReference type="KEGG" id="psuu:Psuf_010880"/>
<protein>
    <recommendedName>
        <fullName evidence="1">UGSC-like domain-containing protein</fullName>
    </recommendedName>
</protein>
<dbReference type="AlphaFoldDB" id="A0A6F8YCD0"/>
<evidence type="ECO:0000313" key="3">
    <source>
        <dbReference type="Proteomes" id="UP000503011"/>
    </source>
</evidence>
<reference evidence="2 3" key="1">
    <citation type="submission" date="2020-03" db="EMBL/GenBank/DDBJ databases">
        <title>Whole genome shotgun sequence of Phytohabitans suffuscus NBRC 105367.</title>
        <authorList>
            <person name="Komaki H."/>
            <person name="Tamura T."/>
        </authorList>
    </citation>
    <scope>NUCLEOTIDE SEQUENCE [LARGE SCALE GENOMIC DNA]</scope>
    <source>
        <strain evidence="2 3">NBRC 105367</strain>
    </source>
</reference>
<accession>A0A6F8YCD0</accession>
<dbReference type="InterPro" id="IPR057767">
    <property type="entry name" value="UGSC-like_dom"/>
</dbReference>
<sequence>MMSIEALIPERRLASCGDLSCEFLVDPIARPTPAPFTVVFPRRRRVVLLDHRKPNSRAILARTGQLLRERGVDVPDVIEKAGAGTPMSDAILDQLSGEPGLVLCGVSDCGSCSASSSVDSIMLQKRGVAGFAVLTEPFQNQVERAMAYQRTDRDLPVLLLPHPMQNLTAAELEQRALLLADLAERLLAAIPT</sequence>
<proteinExistence type="predicted"/>
<name>A0A6F8YCD0_9ACTN</name>
<evidence type="ECO:0000313" key="2">
    <source>
        <dbReference type="EMBL" id="BCB83775.1"/>
    </source>
</evidence>
<dbReference type="Pfam" id="PF24696">
    <property type="entry name" value="UGSC"/>
    <property type="match status" value="1"/>
</dbReference>
<organism evidence="2 3">
    <name type="scientific">Phytohabitans suffuscus</name>
    <dbReference type="NCBI Taxonomy" id="624315"/>
    <lineage>
        <taxon>Bacteria</taxon>
        <taxon>Bacillati</taxon>
        <taxon>Actinomycetota</taxon>
        <taxon>Actinomycetes</taxon>
        <taxon>Micromonosporales</taxon>
        <taxon>Micromonosporaceae</taxon>
    </lineage>
</organism>
<feature type="domain" description="UGSC-like" evidence="1">
    <location>
        <begin position="42"/>
        <end position="187"/>
    </location>
</feature>
<dbReference type="EMBL" id="AP022871">
    <property type="protein sequence ID" value="BCB83775.1"/>
    <property type="molecule type" value="Genomic_DNA"/>
</dbReference>
<evidence type="ECO:0000259" key="1">
    <source>
        <dbReference type="Pfam" id="PF24696"/>
    </source>
</evidence>
<gene>
    <name evidence="2" type="ORF">Psuf_010880</name>
</gene>
<keyword evidence="3" id="KW-1185">Reference proteome</keyword>
<dbReference type="Proteomes" id="UP000503011">
    <property type="component" value="Chromosome"/>
</dbReference>